<evidence type="ECO:0000313" key="2">
    <source>
        <dbReference type="EMBL" id="GIH05943.1"/>
    </source>
</evidence>
<gene>
    <name evidence="2" type="ORF">Rhe02_40100</name>
</gene>
<keyword evidence="3" id="KW-1185">Reference proteome</keyword>
<feature type="region of interest" description="Disordered" evidence="1">
    <location>
        <begin position="1"/>
        <end position="24"/>
    </location>
</feature>
<protein>
    <submittedName>
        <fullName evidence="2">Uncharacterized protein</fullName>
    </submittedName>
</protein>
<dbReference type="AlphaFoldDB" id="A0A8J3Q869"/>
<proteinExistence type="predicted"/>
<evidence type="ECO:0000313" key="3">
    <source>
        <dbReference type="Proteomes" id="UP000612899"/>
    </source>
</evidence>
<sequence length="69" mass="7650">MKPQPTDRSHCPGRSTQDHLHSRSRELLRYDSPVRDATFWICVKPIELAHGLTSPGAPVSLLIGSASRD</sequence>
<dbReference type="Proteomes" id="UP000612899">
    <property type="component" value="Unassembled WGS sequence"/>
</dbReference>
<reference evidence="2" key="1">
    <citation type="submission" date="2021-01" db="EMBL/GenBank/DDBJ databases">
        <title>Whole genome shotgun sequence of Rhizocola hellebori NBRC 109834.</title>
        <authorList>
            <person name="Komaki H."/>
            <person name="Tamura T."/>
        </authorList>
    </citation>
    <scope>NUCLEOTIDE SEQUENCE</scope>
    <source>
        <strain evidence="2">NBRC 109834</strain>
    </source>
</reference>
<name>A0A8J3Q869_9ACTN</name>
<dbReference type="EMBL" id="BONY01000022">
    <property type="protein sequence ID" value="GIH05943.1"/>
    <property type="molecule type" value="Genomic_DNA"/>
</dbReference>
<accession>A0A8J3Q869</accession>
<evidence type="ECO:0000256" key="1">
    <source>
        <dbReference type="SAM" id="MobiDB-lite"/>
    </source>
</evidence>
<organism evidence="2 3">
    <name type="scientific">Rhizocola hellebori</name>
    <dbReference type="NCBI Taxonomy" id="1392758"/>
    <lineage>
        <taxon>Bacteria</taxon>
        <taxon>Bacillati</taxon>
        <taxon>Actinomycetota</taxon>
        <taxon>Actinomycetes</taxon>
        <taxon>Micromonosporales</taxon>
        <taxon>Micromonosporaceae</taxon>
        <taxon>Rhizocola</taxon>
    </lineage>
</organism>
<comment type="caution">
    <text evidence="2">The sequence shown here is derived from an EMBL/GenBank/DDBJ whole genome shotgun (WGS) entry which is preliminary data.</text>
</comment>